<dbReference type="AlphaFoldDB" id="A0AAD7FDM1"/>
<evidence type="ECO:0000256" key="4">
    <source>
        <dbReference type="SAM" id="Phobius"/>
    </source>
</evidence>
<accession>A0AAD7FDM1</accession>
<evidence type="ECO:0000313" key="7">
    <source>
        <dbReference type="Proteomes" id="UP001221142"/>
    </source>
</evidence>
<evidence type="ECO:0000256" key="2">
    <source>
        <dbReference type="PIRSR" id="PIRSR601461-2"/>
    </source>
</evidence>
<feature type="compositionally biased region" description="Basic and acidic residues" evidence="3">
    <location>
        <begin position="560"/>
        <end position="574"/>
    </location>
</feature>
<keyword evidence="4" id="KW-0812">Transmembrane</keyword>
<dbReference type="InterPro" id="IPR001461">
    <property type="entry name" value="Aspartic_peptidase_A1"/>
</dbReference>
<evidence type="ECO:0000313" key="6">
    <source>
        <dbReference type="EMBL" id="KAJ7617732.1"/>
    </source>
</evidence>
<dbReference type="InterPro" id="IPR034164">
    <property type="entry name" value="Pepsin-like_dom"/>
</dbReference>
<dbReference type="CDD" id="cd05471">
    <property type="entry name" value="pepsin_like"/>
    <property type="match status" value="1"/>
</dbReference>
<feature type="region of interest" description="Disordered" evidence="3">
    <location>
        <begin position="525"/>
        <end position="587"/>
    </location>
</feature>
<comment type="caution">
    <text evidence="6">The sequence shown here is derived from an EMBL/GenBank/DDBJ whole genome shotgun (WGS) entry which is preliminary data.</text>
</comment>
<keyword evidence="7" id="KW-1185">Reference proteome</keyword>
<evidence type="ECO:0000259" key="5">
    <source>
        <dbReference type="PROSITE" id="PS51767"/>
    </source>
</evidence>
<keyword evidence="4" id="KW-1133">Transmembrane helix</keyword>
<gene>
    <name evidence="6" type="ORF">FB45DRAFT_1007489</name>
</gene>
<dbReference type="GO" id="GO:0006508">
    <property type="term" value="P:proteolysis"/>
    <property type="evidence" value="ECO:0007669"/>
    <property type="project" value="InterPro"/>
</dbReference>
<dbReference type="PANTHER" id="PTHR47966:SF51">
    <property type="entry name" value="BETA-SITE APP-CLEAVING ENZYME, ISOFORM A-RELATED"/>
    <property type="match status" value="1"/>
</dbReference>
<dbReference type="Proteomes" id="UP001221142">
    <property type="component" value="Unassembled WGS sequence"/>
</dbReference>
<dbReference type="Pfam" id="PF00026">
    <property type="entry name" value="Asp"/>
    <property type="match status" value="1"/>
</dbReference>
<reference evidence="6" key="1">
    <citation type="submission" date="2023-03" db="EMBL/GenBank/DDBJ databases">
        <title>Massive genome expansion in bonnet fungi (Mycena s.s.) driven by repeated elements and novel gene families across ecological guilds.</title>
        <authorList>
            <consortium name="Lawrence Berkeley National Laboratory"/>
            <person name="Harder C.B."/>
            <person name="Miyauchi S."/>
            <person name="Viragh M."/>
            <person name="Kuo A."/>
            <person name="Thoen E."/>
            <person name="Andreopoulos B."/>
            <person name="Lu D."/>
            <person name="Skrede I."/>
            <person name="Drula E."/>
            <person name="Henrissat B."/>
            <person name="Morin E."/>
            <person name="Kohler A."/>
            <person name="Barry K."/>
            <person name="LaButti K."/>
            <person name="Morin E."/>
            <person name="Salamov A."/>
            <person name="Lipzen A."/>
            <person name="Mereny Z."/>
            <person name="Hegedus B."/>
            <person name="Baldrian P."/>
            <person name="Stursova M."/>
            <person name="Weitz H."/>
            <person name="Taylor A."/>
            <person name="Grigoriev I.V."/>
            <person name="Nagy L.G."/>
            <person name="Martin F."/>
            <person name="Kauserud H."/>
        </authorList>
    </citation>
    <scope>NUCLEOTIDE SEQUENCE</scope>
    <source>
        <strain evidence="6">9284</strain>
    </source>
</reference>
<feature type="transmembrane region" description="Helical" evidence="4">
    <location>
        <begin position="465"/>
        <end position="485"/>
    </location>
</feature>
<dbReference type="PROSITE" id="PS51767">
    <property type="entry name" value="PEPTIDASE_A1"/>
    <property type="match status" value="1"/>
</dbReference>
<keyword evidence="2" id="KW-1015">Disulfide bond</keyword>
<dbReference type="InterPro" id="IPR033121">
    <property type="entry name" value="PEPTIDASE_A1"/>
</dbReference>
<protein>
    <submittedName>
        <fullName evidence="6">Aspartic peptidase domain-containing protein</fullName>
    </submittedName>
</protein>
<dbReference type="EMBL" id="JARKIF010000020">
    <property type="protein sequence ID" value="KAJ7617732.1"/>
    <property type="molecule type" value="Genomic_DNA"/>
</dbReference>
<sequence length="587" mass="62076">MGLLMVSLHKLALLGTLRLPSQTLHDAMWTKSLLYAILALSNLLACSAARHVALRRGKRGGAGTKFARSRWRRLYQRRGTIATSNLTLFAVADTSGQGEFYYTDITIGTPPQHFVFEIDTTSADISVQGTNCQPGLCPSSGLYNASASSTAINTSTVPFSSNPDDKAYFFTDTIDLGPFSVANTQFLVVISSDGSSSEPDDSDPASGFVGLGFPAAELGFNTRTAFWESIMETGQTEEPIFSLWLAPDDAVITTGELPGGSLTFGGVDQSLFSGDIEYHALSNGDTSIDGANQWNVDIQGESVIYGYVPGVTSSRNCDSRANFPVVIIRENQLGGPGSQITKIWDAIPGAKINETSGMFTFPCNSSLNMSISFGGRHWPINDANLNLGPTDIDATICLSNIFSGDGVGWTLGLPFLKNVYTVFRQNPLGVGFAELSTLAGGQGVPNSTSSTGPGTSSSKKPNARLIAGVVVGATAVMAVVVFAALRCRSRKKGAISQAGDTPLLPSTVEVASELVPVPFMLDQAGQQGEHRPGQKMQPAALELPSDSTPPAPVSVINEPVEEHAITPEREDIHPEPTTSPPSYVAEA</sequence>
<comment type="similarity">
    <text evidence="1">Belongs to the peptidase A1 family.</text>
</comment>
<dbReference type="PRINTS" id="PR00792">
    <property type="entry name" value="PEPSIN"/>
</dbReference>
<dbReference type="PANTHER" id="PTHR47966">
    <property type="entry name" value="BETA-SITE APP-CLEAVING ENZYME, ISOFORM A-RELATED"/>
    <property type="match status" value="1"/>
</dbReference>
<organism evidence="6 7">
    <name type="scientific">Roridomyces roridus</name>
    <dbReference type="NCBI Taxonomy" id="1738132"/>
    <lineage>
        <taxon>Eukaryota</taxon>
        <taxon>Fungi</taxon>
        <taxon>Dikarya</taxon>
        <taxon>Basidiomycota</taxon>
        <taxon>Agaricomycotina</taxon>
        <taxon>Agaricomycetes</taxon>
        <taxon>Agaricomycetidae</taxon>
        <taxon>Agaricales</taxon>
        <taxon>Marasmiineae</taxon>
        <taxon>Mycenaceae</taxon>
        <taxon>Roridomyces</taxon>
    </lineage>
</organism>
<evidence type="ECO:0000256" key="3">
    <source>
        <dbReference type="SAM" id="MobiDB-lite"/>
    </source>
</evidence>
<name>A0AAD7FDM1_9AGAR</name>
<dbReference type="InterPro" id="IPR021109">
    <property type="entry name" value="Peptidase_aspartic_dom_sf"/>
</dbReference>
<feature type="disulfide bond" evidence="2">
    <location>
        <begin position="132"/>
        <end position="137"/>
    </location>
</feature>
<proteinExistence type="inferred from homology"/>
<dbReference type="SUPFAM" id="SSF50630">
    <property type="entry name" value="Acid proteases"/>
    <property type="match status" value="1"/>
</dbReference>
<feature type="domain" description="Peptidase A1" evidence="5">
    <location>
        <begin position="101"/>
        <end position="433"/>
    </location>
</feature>
<dbReference type="Gene3D" id="2.40.70.10">
    <property type="entry name" value="Acid Proteases"/>
    <property type="match status" value="2"/>
</dbReference>
<dbReference type="GO" id="GO:0004190">
    <property type="term" value="F:aspartic-type endopeptidase activity"/>
    <property type="evidence" value="ECO:0007669"/>
    <property type="project" value="InterPro"/>
</dbReference>
<keyword evidence="4" id="KW-0472">Membrane</keyword>
<evidence type="ECO:0000256" key="1">
    <source>
        <dbReference type="ARBA" id="ARBA00007447"/>
    </source>
</evidence>